<keyword evidence="1" id="KW-0396">Initiation factor</keyword>
<dbReference type="AlphaFoldDB" id="A0A2H6KD63"/>
<sequence>MHHPAEVVVYEAGRVQGVGPVGDGLHELWALRIGDVAAKQRGQGLGMVLVVDGGGRAGAPGVLDDFEVVGLKMVPVGAVVMWLGEGGAQRRQLWRKLVKLIPEIVEERDKLPGGARRPPGEAGEVRGQCQQGIIAAAGGREDGEKDVASFVSCRQIFLCESHVDTALAADIARVEGICLELGVCGVSQKGLEWGLGDIIAILTILPTTM</sequence>
<keyword evidence="2" id="KW-1185">Reference proteome</keyword>
<reference evidence="1 2" key="1">
    <citation type="journal article" date="2017" name="BMC Genomics">
        <title>Whole-genome assembly of Babesia ovata and comparative genomics between closely related pathogens.</title>
        <authorList>
            <person name="Yamagishi J."/>
            <person name="Asada M."/>
            <person name="Hakimi H."/>
            <person name="Tanaka T.Q."/>
            <person name="Sugimoto C."/>
            <person name="Kawazu S."/>
        </authorList>
    </citation>
    <scope>NUCLEOTIDE SEQUENCE [LARGE SCALE GENOMIC DNA]</scope>
    <source>
        <strain evidence="1 2">Miyake</strain>
    </source>
</reference>
<dbReference type="GeneID" id="39874697"/>
<dbReference type="RefSeq" id="XP_028867170.1">
    <property type="nucleotide sequence ID" value="XM_029011337.1"/>
</dbReference>
<name>A0A2H6KD63_9APIC</name>
<evidence type="ECO:0000313" key="1">
    <source>
        <dbReference type="EMBL" id="GBE60927.1"/>
    </source>
</evidence>
<protein>
    <submittedName>
        <fullName evidence="1">Translation initiation factor IF-2, putative</fullName>
    </submittedName>
</protein>
<comment type="caution">
    <text evidence="1">The sequence shown here is derived from an EMBL/GenBank/DDBJ whole genome shotgun (WGS) entry which is preliminary data.</text>
</comment>
<proteinExistence type="predicted"/>
<keyword evidence="1" id="KW-0648">Protein biosynthesis</keyword>
<dbReference type="VEuPathDB" id="PiroplasmaDB:BOVATA_024200"/>
<dbReference type="EMBL" id="BDSA01000002">
    <property type="protein sequence ID" value="GBE60927.1"/>
    <property type="molecule type" value="Genomic_DNA"/>
</dbReference>
<evidence type="ECO:0000313" key="2">
    <source>
        <dbReference type="Proteomes" id="UP000236319"/>
    </source>
</evidence>
<dbReference type="Proteomes" id="UP000236319">
    <property type="component" value="Unassembled WGS sequence"/>
</dbReference>
<accession>A0A2H6KD63</accession>
<gene>
    <name evidence="1" type="ORF">BOVATA_024200</name>
</gene>
<organism evidence="1 2">
    <name type="scientific">Babesia ovata</name>
    <dbReference type="NCBI Taxonomy" id="189622"/>
    <lineage>
        <taxon>Eukaryota</taxon>
        <taxon>Sar</taxon>
        <taxon>Alveolata</taxon>
        <taxon>Apicomplexa</taxon>
        <taxon>Aconoidasida</taxon>
        <taxon>Piroplasmida</taxon>
        <taxon>Babesiidae</taxon>
        <taxon>Babesia</taxon>
    </lineage>
</organism>
<dbReference type="GO" id="GO:0003743">
    <property type="term" value="F:translation initiation factor activity"/>
    <property type="evidence" value="ECO:0007669"/>
    <property type="project" value="UniProtKB-KW"/>
</dbReference>